<dbReference type="EMBL" id="CP106753">
    <property type="protein sequence ID" value="UXY14505.1"/>
    <property type="molecule type" value="Genomic_DNA"/>
</dbReference>
<keyword evidence="4 5" id="KW-0720">Serine protease</keyword>
<feature type="active site" description="Charge relay system" evidence="5">
    <location>
        <position position="219"/>
    </location>
</feature>
<evidence type="ECO:0000256" key="3">
    <source>
        <dbReference type="ARBA" id="ARBA00022801"/>
    </source>
</evidence>
<evidence type="ECO:0000256" key="1">
    <source>
        <dbReference type="ARBA" id="ARBA00011073"/>
    </source>
</evidence>
<feature type="active site" description="Charge relay system" evidence="5">
    <location>
        <position position="383"/>
    </location>
</feature>
<evidence type="ECO:0000256" key="5">
    <source>
        <dbReference type="PROSITE-ProRule" id="PRU01240"/>
    </source>
</evidence>
<dbReference type="Gene3D" id="3.40.50.200">
    <property type="entry name" value="Peptidase S8/S53 domain"/>
    <property type="match status" value="1"/>
</dbReference>
<organism evidence="7 8">
    <name type="scientific">Chitiniphilus purpureus</name>
    <dbReference type="NCBI Taxonomy" id="2981137"/>
    <lineage>
        <taxon>Bacteria</taxon>
        <taxon>Pseudomonadati</taxon>
        <taxon>Pseudomonadota</taxon>
        <taxon>Betaproteobacteria</taxon>
        <taxon>Neisseriales</taxon>
        <taxon>Chitinibacteraceae</taxon>
        <taxon>Chitiniphilus</taxon>
    </lineage>
</organism>
<keyword evidence="3 5" id="KW-0378">Hydrolase</keyword>
<dbReference type="PANTHER" id="PTHR43806:SF11">
    <property type="entry name" value="CEREVISIN-RELATED"/>
    <property type="match status" value="1"/>
</dbReference>
<dbReference type="InterPro" id="IPR015500">
    <property type="entry name" value="Peptidase_S8_subtilisin-rel"/>
</dbReference>
<evidence type="ECO:0000256" key="2">
    <source>
        <dbReference type="ARBA" id="ARBA00022670"/>
    </source>
</evidence>
<comment type="similarity">
    <text evidence="1 5">Belongs to the peptidase S8 family.</text>
</comment>
<dbReference type="Proteomes" id="UP001061302">
    <property type="component" value="Chromosome"/>
</dbReference>
<dbReference type="PROSITE" id="PS00138">
    <property type="entry name" value="SUBTILASE_SER"/>
    <property type="match status" value="1"/>
</dbReference>
<keyword evidence="8" id="KW-1185">Reference proteome</keyword>
<dbReference type="InterPro" id="IPR036852">
    <property type="entry name" value="Peptidase_S8/S53_dom_sf"/>
</dbReference>
<sequence length="456" mass="47196">MLRAPRRLLVTLRLGELPGHLPSLLACRRYGVAPAEHIDGGPIDRLLRHHGGGARATRLHNARLPHDARPDVSGARRYDDVEQLSGVARVLRITVADDAGVPTLLDALAQLASVEAVRPDRLAGTPFDLTPATAPALDEAAAWQPRQLVRLPEALGFEPGDPAVIVGLADSGVLGGGELGQSLRRGFDTVDLEAGLMGALTLVGDHSGRDDDPLDEVGHGTGCAGILAACGPTLPPGGAGLCGLTPVRVLGAAQQGAKRVGIGALSNIDAGMKRLIDLGAKVINMSFGTAEGALLFTHERPHEEVVRYALSRGVILVAASGNSGKDERYYPAAHDGVIAVGAVDDALQPARFSTRGAHVALCAPGQRVWTCGLAGYQQATGTSFAAPFVSAVCALMASYAQRRALALTPALARDILMQSARPFAAPGVEGCGAGVLDALAALQLLDERLDELLGDD</sequence>
<feature type="active site" description="Charge relay system" evidence="5">
    <location>
        <position position="170"/>
    </location>
</feature>
<evidence type="ECO:0000313" key="7">
    <source>
        <dbReference type="EMBL" id="UXY14505.1"/>
    </source>
</evidence>
<reference evidence="7" key="1">
    <citation type="submission" date="2022-10" db="EMBL/GenBank/DDBJ databases">
        <title>Chitiniphilus purpureus sp. nov., a novel chitin-degrading bacterium isolated from crawfish pond sediment.</title>
        <authorList>
            <person name="Li K."/>
        </authorList>
    </citation>
    <scope>NUCLEOTIDE SEQUENCE</scope>
    <source>
        <strain evidence="7">CD1</strain>
    </source>
</reference>
<accession>A0ABY6DJG8</accession>
<dbReference type="RefSeq" id="WP_263123805.1">
    <property type="nucleotide sequence ID" value="NZ_CP106753.1"/>
</dbReference>
<feature type="domain" description="Peptidase S8/S53" evidence="6">
    <location>
        <begin position="206"/>
        <end position="421"/>
    </location>
</feature>
<keyword evidence="2 5" id="KW-0645">Protease</keyword>
<dbReference type="PROSITE" id="PS51257">
    <property type="entry name" value="PROKAR_LIPOPROTEIN"/>
    <property type="match status" value="1"/>
</dbReference>
<dbReference type="InterPro" id="IPR000209">
    <property type="entry name" value="Peptidase_S8/S53_dom"/>
</dbReference>
<dbReference type="SUPFAM" id="SSF52743">
    <property type="entry name" value="Subtilisin-like"/>
    <property type="match status" value="1"/>
</dbReference>
<dbReference type="Pfam" id="PF00082">
    <property type="entry name" value="Peptidase_S8"/>
    <property type="match status" value="1"/>
</dbReference>
<dbReference type="PROSITE" id="PS00137">
    <property type="entry name" value="SUBTILASE_HIS"/>
    <property type="match status" value="1"/>
</dbReference>
<evidence type="ECO:0000259" key="6">
    <source>
        <dbReference type="Pfam" id="PF00082"/>
    </source>
</evidence>
<dbReference type="InterPro" id="IPR023828">
    <property type="entry name" value="Peptidase_S8_Ser-AS"/>
</dbReference>
<dbReference type="InterPro" id="IPR050131">
    <property type="entry name" value="Peptidase_S8_subtilisin-like"/>
</dbReference>
<dbReference type="PROSITE" id="PS51892">
    <property type="entry name" value="SUBTILASE"/>
    <property type="match status" value="1"/>
</dbReference>
<dbReference type="InterPro" id="IPR022398">
    <property type="entry name" value="Peptidase_S8_His-AS"/>
</dbReference>
<dbReference type="PANTHER" id="PTHR43806">
    <property type="entry name" value="PEPTIDASE S8"/>
    <property type="match status" value="1"/>
</dbReference>
<name>A0ABY6DJG8_9NEIS</name>
<evidence type="ECO:0000256" key="4">
    <source>
        <dbReference type="ARBA" id="ARBA00022825"/>
    </source>
</evidence>
<dbReference type="PRINTS" id="PR00723">
    <property type="entry name" value="SUBTILISIN"/>
</dbReference>
<protein>
    <submittedName>
        <fullName evidence="7">S8 family serine peptidase</fullName>
    </submittedName>
</protein>
<gene>
    <name evidence="7" type="ORF">N8I74_14430</name>
</gene>
<proteinExistence type="inferred from homology"/>
<evidence type="ECO:0000313" key="8">
    <source>
        <dbReference type="Proteomes" id="UP001061302"/>
    </source>
</evidence>